<sequence length="64" mass="6621">MKNLKKLTRKDLKELKGGGNHYDVGVGEDGGSGDTFKCCNTSTGACGPCGGPGSCDAGYELRYC</sequence>
<proteinExistence type="predicted"/>
<evidence type="ECO:0008006" key="3">
    <source>
        <dbReference type="Google" id="ProtNLM"/>
    </source>
</evidence>
<evidence type="ECO:0000313" key="1">
    <source>
        <dbReference type="EMBL" id="GEN73609.1"/>
    </source>
</evidence>
<dbReference type="RefSeq" id="WP_111959168.1">
    <property type="nucleotide sequence ID" value="NZ_BJYI01000017.1"/>
</dbReference>
<protein>
    <recommendedName>
        <fullName evidence="3">Bacteriocin</fullName>
    </recommendedName>
</protein>
<evidence type="ECO:0000313" key="2">
    <source>
        <dbReference type="Proteomes" id="UP000321150"/>
    </source>
</evidence>
<name>A0A511YEI7_9FLAO</name>
<gene>
    <name evidence="1" type="ORF">CLA01_36810</name>
</gene>
<organism evidence="1 2">
    <name type="scientific">Chryseobacterium lathyri</name>
    <dbReference type="NCBI Taxonomy" id="395933"/>
    <lineage>
        <taxon>Bacteria</taxon>
        <taxon>Pseudomonadati</taxon>
        <taxon>Bacteroidota</taxon>
        <taxon>Flavobacteriia</taxon>
        <taxon>Flavobacteriales</taxon>
        <taxon>Weeksellaceae</taxon>
        <taxon>Chryseobacterium group</taxon>
        <taxon>Chryseobacterium</taxon>
    </lineage>
</organism>
<dbReference type="Proteomes" id="UP000321150">
    <property type="component" value="Unassembled WGS sequence"/>
</dbReference>
<accession>A0A511YEI7</accession>
<dbReference type="NCBIfam" id="NF047798">
    <property type="entry name" value="leader_Chryseo"/>
    <property type="match status" value="1"/>
</dbReference>
<reference evidence="1 2" key="1">
    <citation type="submission" date="2019-07" db="EMBL/GenBank/DDBJ databases">
        <title>Whole genome shotgun sequence of Chryseobacterium lathyri NBRC 105250.</title>
        <authorList>
            <person name="Hosoyama A."/>
            <person name="Uohara A."/>
            <person name="Ohji S."/>
            <person name="Ichikawa N."/>
        </authorList>
    </citation>
    <scope>NUCLEOTIDE SEQUENCE [LARGE SCALE GENOMIC DNA]</scope>
    <source>
        <strain evidence="1 2">NBRC 105250</strain>
    </source>
</reference>
<dbReference type="EMBL" id="BJYI01000017">
    <property type="protein sequence ID" value="GEN73609.1"/>
    <property type="molecule type" value="Genomic_DNA"/>
</dbReference>
<dbReference type="InterPro" id="IPR058074">
    <property type="entry name" value="Bacteriocin-like"/>
</dbReference>
<comment type="caution">
    <text evidence="1">The sequence shown here is derived from an EMBL/GenBank/DDBJ whole genome shotgun (WGS) entry which is preliminary data.</text>
</comment>
<dbReference type="AlphaFoldDB" id="A0A511YEI7"/>